<comment type="caution">
    <text evidence="1">The sequence shown here is derived from an EMBL/GenBank/DDBJ whole genome shotgun (WGS) entry which is preliminary data.</text>
</comment>
<keyword evidence="2" id="KW-1185">Reference proteome</keyword>
<evidence type="ECO:0000313" key="1">
    <source>
        <dbReference type="EMBL" id="KAK4505072.1"/>
    </source>
</evidence>
<dbReference type="Proteomes" id="UP001305779">
    <property type="component" value="Unassembled WGS sequence"/>
</dbReference>
<reference evidence="1 2" key="1">
    <citation type="journal article" date="2023" name="G3 (Bethesda)">
        <title>A chromosome-level genome assembly of Zasmidium syzygii isolated from banana leaves.</title>
        <authorList>
            <person name="van Westerhoven A.C."/>
            <person name="Mehrabi R."/>
            <person name="Talebi R."/>
            <person name="Steentjes M.B.F."/>
            <person name="Corcolon B."/>
            <person name="Chong P.A."/>
            <person name="Kema G.H.J."/>
            <person name="Seidl M.F."/>
        </authorList>
    </citation>
    <scope>NUCLEOTIDE SEQUENCE [LARGE SCALE GENOMIC DNA]</scope>
    <source>
        <strain evidence="1 2">P124</strain>
    </source>
</reference>
<dbReference type="EMBL" id="JAXOVC010000002">
    <property type="protein sequence ID" value="KAK4505072.1"/>
    <property type="molecule type" value="Genomic_DNA"/>
</dbReference>
<organism evidence="1 2">
    <name type="scientific">Zasmidium cellare</name>
    <name type="common">Wine cellar mold</name>
    <name type="synonym">Racodium cellare</name>
    <dbReference type="NCBI Taxonomy" id="395010"/>
    <lineage>
        <taxon>Eukaryota</taxon>
        <taxon>Fungi</taxon>
        <taxon>Dikarya</taxon>
        <taxon>Ascomycota</taxon>
        <taxon>Pezizomycotina</taxon>
        <taxon>Dothideomycetes</taxon>
        <taxon>Dothideomycetidae</taxon>
        <taxon>Mycosphaerellales</taxon>
        <taxon>Mycosphaerellaceae</taxon>
        <taxon>Zasmidium</taxon>
    </lineage>
</organism>
<evidence type="ECO:0000313" key="2">
    <source>
        <dbReference type="Proteomes" id="UP001305779"/>
    </source>
</evidence>
<accession>A0ABR0EU91</accession>
<protein>
    <submittedName>
        <fullName evidence="1">Uncharacterized protein</fullName>
    </submittedName>
</protein>
<sequence length="209" mass="23906">MDRRAYGKAWMKGASSKLLKSPLNVFSAQATLLTEDEETLMTLVSNLTSNSDPYQLLSTRSRGRVNPGKTSPVTQEKKSLQILSIRLFSAWHRKYLQPRLPQITDERNMTMLMHLPWALYFMDSSGDWCMYMTECGFLGRSHADTREGDVVVLPYGSQQPMLLRPLPDEDTWKFMGFTQVNGLMARGVHSVLGKVLPELELEERDFVLR</sequence>
<dbReference type="Pfam" id="PF26639">
    <property type="entry name" value="Het-6_barrel"/>
    <property type="match status" value="1"/>
</dbReference>
<gene>
    <name evidence="1" type="ORF">PRZ48_003035</name>
</gene>
<proteinExistence type="predicted"/>
<name>A0ABR0EU91_ZASCE</name>